<evidence type="ECO:0000313" key="1">
    <source>
        <dbReference type="EMBL" id="MBX71928.1"/>
    </source>
</evidence>
<proteinExistence type="predicted"/>
<reference evidence="1" key="1">
    <citation type="submission" date="2018-02" db="EMBL/GenBank/DDBJ databases">
        <title>Rhizophora mucronata_Transcriptome.</title>
        <authorList>
            <person name="Meera S.P."/>
            <person name="Sreeshan A."/>
            <person name="Augustine A."/>
        </authorList>
    </citation>
    <scope>NUCLEOTIDE SEQUENCE</scope>
    <source>
        <tissue evidence="1">Leaf</tissue>
    </source>
</reference>
<dbReference type="AlphaFoldDB" id="A0A2P2QY67"/>
<protein>
    <submittedName>
        <fullName evidence="1">Uncharacterized protein</fullName>
    </submittedName>
</protein>
<dbReference type="EMBL" id="GGEC01091444">
    <property type="protein sequence ID" value="MBX71928.1"/>
    <property type="molecule type" value="Transcribed_RNA"/>
</dbReference>
<organism evidence="1">
    <name type="scientific">Rhizophora mucronata</name>
    <name type="common">Asiatic mangrove</name>
    <dbReference type="NCBI Taxonomy" id="61149"/>
    <lineage>
        <taxon>Eukaryota</taxon>
        <taxon>Viridiplantae</taxon>
        <taxon>Streptophyta</taxon>
        <taxon>Embryophyta</taxon>
        <taxon>Tracheophyta</taxon>
        <taxon>Spermatophyta</taxon>
        <taxon>Magnoliopsida</taxon>
        <taxon>eudicotyledons</taxon>
        <taxon>Gunneridae</taxon>
        <taxon>Pentapetalae</taxon>
        <taxon>rosids</taxon>
        <taxon>fabids</taxon>
        <taxon>Malpighiales</taxon>
        <taxon>Rhizophoraceae</taxon>
        <taxon>Rhizophora</taxon>
    </lineage>
</organism>
<sequence length="22" mass="2738">MISRFQDFKFQQQIYSQVILFA</sequence>
<accession>A0A2P2QY67</accession>
<name>A0A2P2QY67_RHIMU</name>